<dbReference type="KEGG" id="azo:azo0125"/>
<reference evidence="3 4" key="1">
    <citation type="journal article" date="2006" name="Nat. Biotechnol.">
        <title>Complete genome of the mutualistic, N2-fixing grass endophyte Azoarcus sp. strain BH72.</title>
        <authorList>
            <person name="Krause A."/>
            <person name="Ramakumar A."/>
            <person name="Bartels D."/>
            <person name="Battistoni F."/>
            <person name="Bekel T."/>
            <person name="Boch J."/>
            <person name="Boehm M."/>
            <person name="Friedrich F."/>
            <person name="Hurek T."/>
            <person name="Krause L."/>
            <person name="Linke B."/>
            <person name="McHardy A.C."/>
            <person name="Sarkar A."/>
            <person name="Schneiker S."/>
            <person name="Syed A.A."/>
            <person name="Thauer R."/>
            <person name="Vorhoelter F.-J."/>
            <person name="Weidner S."/>
            <person name="Puehler A."/>
            <person name="Reinhold-Hurek B."/>
            <person name="Kaiser O."/>
            <person name="Goesmann A."/>
        </authorList>
    </citation>
    <scope>NUCLEOTIDE SEQUENCE [LARGE SCALE GENOMIC DNA]</scope>
    <source>
        <strain evidence="3 4">BH72</strain>
    </source>
</reference>
<evidence type="ECO:0000256" key="1">
    <source>
        <dbReference type="SAM" id="MobiDB-lite"/>
    </source>
</evidence>
<name>A1K1N8_AZOSB</name>
<gene>
    <name evidence="3" type="ordered locus">azo0125</name>
</gene>
<dbReference type="HOGENOM" id="CLU_2115964_0_0_4"/>
<evidence type="ECO:0000259" key="2">
    <source>
        <dbReference type="Pfam" id="PF04994"/>
    </source>
</evidence>
<evidence type="ECO:0000313" key="4">
    <source>
        <dbReference type="Proteomes" id="UP000002588"/>
    </source>
</evidence>
<sequence length="114" mass="11810">MSARARRSSGAAAQGLAALPNLGVRSASMLDAAGIHSEAELRALGAVAAYVRVKRSGARPGLNLLWALEGALSGTPWQVVAREHRTSLLLALEDEDRGPSAGVPGKIDENRSGE</sequence>
<accession>A1K1N8</accession>
<dbReference type="InterPro" id="IPR047525">
    <property type="entry name" value="TfoX-like"/>
</dbReference>
<dbReference type="AlphaFoldDB" id="A1K1N8"/>
<keyword evidence="4" id="KW-1185">Reference proteome</keyword>
<feature type="region of interest" description="Disordered" evidence="1">
    <location>
        <begin position="93"/>
        <end position="114"/>
    </location>
</feature>
<evidence type="ECO:0000313" key="3">
    <source>
        <dbReference type="EMBL" id="CAL92743.1"/>
    </source>
</evidence>
<dbReference type="PANTHER" id="PTHR36121:SF1">
    <property type="entry name" value="PROTEIN SXY"/>
    <property type="match status" value="1"/>
</dbReference>
<proteinExistence type="predicted"/>
<protein>
    <submittedName>
        <fullName evidence="3">Conserved hypothetical secreted protein</fullName>
    </submittedName>
</protein>
<feature type="domain" description="TfoX C-terminal" evidence="2">
    <location>
        <begin position="14"/>
        <end position="90"/>
    </location>
</feature>
<dbReference type="RefSeq" id="WP_011763862.1">
    <property type="nucleotide sequence ID" value="NC_008702.1"/>
</dbReference>
<dbReference type="Pfam" id="PF04994">
    <property type="entry name" value="TfoX_C"/>
    <property type="match status" value="1"/>
</dbReference>
<dbReference type="Proteomes" id="UP000002588">
    <property type="component" value="Chromosome"/>
</dbReference>
<organism evidence="3 4">
    <name type="scientific">Azoarcus sp. (strain BH72)</name>
    <dbReference type="NCBI Taxonomy" id="418699"/>
    <lineage>
        <taxon>Bacteria</taxon>
        <taxon>Pseudomonadati</taxon>
        <taxon>Pseudomonadota</taxon>
        <taxon>Betaproteobacteria</taxon>
        <taxon>Rhodocyclales</taxon>
        <taxon>Zoogloeaceae</taxon>
        <taxon>Azoarcus</taxon>
    </lineage>
</organism>
<dbReference type="Gene3D" id="1.10.150.20">
    <property type="entry name" value="5' to 3' exonuclease, C-terminal subdomain"/>
    <property type="match status" value="1"/>
</dbReference>
<dbReference type="EMBL" id="AM406670">
    <property type="protein sequence ID" value="CAL92743.1"/>
    <property type="molecule type" value="Genomic_DNA"/>
</dbReference>
<dbReference type="STRING" id="62928.azo0125"/>
<dbReference type="eggNOG" id="COG3070">
    <property type="taxonomic scope" value="Bacteria"/>
</dbReference>
<dbReference type="PANTHER" id="PTHR36121">
    <property type="entry name" value="PROTEIN SXY"/>
    <property type="match status" value="1"/>
</dbReference>
<dbReference type="InterPro" id="IPR007077">
    <property type="entry name" value="TfoX_C"/>
</dbReference>